<organism evidence="2">
    <name type="scientific">Kudoa hexapunctata</name>
    <dbReference type="NCBI Taxonomy" id="1450334"/>
    <lineage>
        <taxon>Eukaryota</taxon>
        <taxon>Metazoa</taxon>
        <taxon>Cnidaria</taxon>
        <taxon>Myxozoa</taxon>
        <taxon>Myxosporea</taxon>
        <taxon>Multivalvulida</taxon>
        <taxon>Kudoidae</taxon>
        <taxon>Kudoa</taxon>
    </lineage>
</organism>
<dbReference type="CTD" id="25021200"/>
<dbReference type="EMBL" id="LC009437">
    <property type="protein sequence ID" value="BAR94706.1"/>
    <property type="molecule type" value="Genomic_DNA"/>
</dbReference>
<keyword evidence="1" id="KW-0472">Membrane</keyword>
<reference evidence="2" key="1">
    <citation type="journal article" date="2015" name="PLoS ONE">
        <title>The Mitochondrial Genomes of a Myxozoan Genus Kudoa Are Extremely Divergent in Metazoa.</title>
        <authorList>
            <person name="Takeuchi F."/>
            <person name="Sekizuka T."/>
            <person name="Ogasawara Y."/>
            <person name="Yokoyama H."/>
            <person name="Kamikawa R."/>
            <person name="Inagaki Y."/>
            <person name="Nozaki T."/>
            <person name="Sugita-Konishi Y."/>
            <person name="Ohnishi T."/>
            <person name="Kuroda M."/>
        </authorList>
    </citation>
    <scope>NUCLEOTIDE SEQUENCE</scope>
    <source>
        <strain evidence="2">2012.6.3</strain>
    </source>
</reference>
<accession>A0A0H5AY46</accession>
<dbReference type="RefSeq" id="YP_009158819.1">
    <property type="nucleotide sequence ID" value="NC_027524.1"/>
</dbReference>
<dbReference type="AlphaFoldDB" id="A0A0H5AY46"/>
<keyword evidence="1" id="KW-1133">Transmembrane helix</keyword>
<keyword evidence="2" id="KW-0496">Mitochondrion</keyword>
<feature type="transmembrane region" description="Helical" evidence="1">
    <location>
        <begin position="67"/>
        <end position="93"/>
    </location>
</feature>
<geneLocation type="mitochondrion" evidence="2"/>
<feature type="transmembrane region" description="Helical" evidence="1">
    <location>
        <begin position="6"/>
        <end position="24"/>
    </location>
</feature>
<name>A0A0H5AY46_9CNID</name>
<evidence type="ECO:0000256" key="1">
    <source>
        <dbReference type="SAM" id="Phobius"/>
    </source>
</evidence>
<keyword evidence="1" id="KW-0812">Transmembrane</keyword>
<dbReference type="GeneID" id="25021200"/>
<proteinExistence type="predicted"/>
<evidence type="ECO:0000313" key="2">
    <source>
        <dbReference type="EMBL" id="BAR94706.1"/>
    </source>
</evidence>
<protein>
    <submittedName>
        <fullName evidence="2">Orf2 protein</fullName>
    </submittedName>
</protein>
<sequence length="102" mass="11676">MIAWILWSFLITFLFWGINHRIYWRMWSTSGWIIPALVEGSSLGSRGNHGLSCHMALFQGALLRSDFLLLLLESSSLSSSLFHGILVIFSYFLMTFTMKSPI</sequence>